<organism evidence="6 7">
    <name type="scientific">Phytophthora lilii</name>
    <dbReference type="NCBI Taxonomy" id="2077276"/>
    <lineage>
        <taxon>Eukaryota</taxon>
        <taxon>Sar</taxon>
        <taxon>Stramenopiles</taxon>
        <taxon>Oomycota</taxon>
        <taxon>Peronosporomycetes</taxon>
        <taxon>Peronosporales</taxon>
        <taxon>Peronosporaceae</taxon>
        <taxon>Phytophthora</taxon>
    </lineage>
</organism>
<evidence type="ECO:0000256" key="1">
    <source>
        <dbReference type="ARBA" id="ARBA00004613"/>
    </source>
</evidence>
<dbReference type="EMBL" id="BSXW01000357">
    <property type="protein sequence ID" value="GMF19887.1"/>
    <property type="molecule type" value="Genomic_DNA"/>
</dbReference>
<comment type="domain">
    <text evidence="5">The RxLR-dEER motif acts to carry the protein into the host cell cytoplasm through binding to cell surface phosphatidylinositol-3-phosphate.</text>
</comment>
<comment type="subcellular location">
    <subcellularLocation>
        <location evidence="1 5">Secreted</location>
    </subcellularLocation>
</comment>
<reference evidence="6" key="1">
    <citation type="submission" date="2023-04" db="EMBL/GenBank/DDBJ databases">
        <title>Phytophthora lilii NBRC 32176.</title>
        <authorList>
            <person name="Ichikawa N."/>
            <person name="Sato H."/>
            <person name="Tonouchi N."/>
        </authorList>
    </citation>
    <scope>NUCLEOTIDE SEQUENCE</scope>
    <source>
        <strain evidence="6">NBRC 32176</strain>
    </source>
</reference>
<keyword evidence="7" id="KW-1185">Reference proteome</keyword>
<feature type="signal peptide" evidence="5">
    <location>
        <begin position="1"/>
        <end position="20"/>
    </location>
</feature>
<keyword evidence="4 5" id="KW-0732">Signal</keyword>
<evidence type="ECO:0000256" key="4">
    <source>
        <dbReference type="ARBA" id="ARBA00022729"/>
    </source>
</evidence>
<accession>A0A9W6TTS7</accession>
<evidence type="ECO:0000313" key="7">
    <source>
        <dbReference type="Proteomes" id="UP001165083"/>
    </source>
</evidence>
<evidence type="ECO:0000256" key="3">
    <source>
        <dbReference type="ARBA" id="ARBA00022525"/>
    </source>
</evidence>
<feature type="chain" id="PRO_5044998470" description="RxLR effector protein" evidence="5">
    <location>
        <begin position="21"/>
        <end position="189"/>
    </location>
</feature>
<name>A0A9W6TTS7_9STRA</name>
<proteinExistence type="inferred from homology"/>
<evidence type="ECO:0000256" key="5">
    <source>
        <dbReference type="RuleBase" id="RU367124"/>
    </source>
</evidence>
<evidence type="ECO:0000313" key="6">
    <source>
        <dbReference type="EMBL" id="GMF19887.1"/>
    </source>
</evidence>
<dbReference type="Pfam" id="PF16810">
    <property type="entry name" value="RXLR"/>
    <property type="match status" value="1"/>
</dbReference>
<protein>
    <recommendedName>
        <fullName evidence="5">RxLR effector protein</fullName>
    </recommendedName>
</protein>
<comment type="similarity">
    <text evidence="2 5">Belongs to the RxLR effector family.</text>
</comment>
<sequence length="189" mass="21756">MRAIFTLIVAVAGLLTSIEGISSVSGQHKAIETARNPASDIAQTRLLRSHNWEHEQVIENSSEDRTLKKLAKYVMNVINSNRRFKQQQTFDNMIKNTLSKTGISEEAKFMELYKSGVFPVDALGATNLFVRKGLSEAALKKLPEYQTLQRYEQFWRKHFFEQILPFYNSKGKLVKVPPYNLYRPKTNNN</sequence>
<comment type="function">
    <text evidence="5">Effector that suppresses plant defense responses during pathogen infection.</text>
</comment>
<keyword evidence="3 5" id="KW-0964">Secreted</keyword>
<dbReference type="AlphaFoldDB" id="A0A9W6TTS7"/>
<comment type="caution">
    <text evidence="6">The sequence shown here is derived from an EMBL/GenBank/DDBJ whole genome shotgun (WGS) entry which is preliminary data.</text>
</comment>
<dbReference type="Proteomes" id="UP001165083">
    <property type="component" value="Unassembled WGS sequence"/>
</dbReference>
<dbReference type="InterPro" id="IPR031825">
    <property type="entry name" value="RXLR"/>
</dbReference>
<gene>
    <name evidence="6" type="ORF">Plil01_000765000</name>
</gene>
<evidence type="ECO:0000256" key="2">
    <source>
        <dbReference type="ARBA" id="ARBA00010400"/>
    </source>
</evidence>